<dbReference type="Proteomes" id="UP001163152">
    <property type="component" value="Chromosome"/>
</dbReference>
<dbReference type="GO" id="GO:0008734">
    <property type="term" value="F:L-aspartate oxidase activity"/>
    <property type="evidence" value="ECO:0007669"/>
    <property type="project" value="InterPro"/>
</dbReference>
<evidence type="ECO:0000313" key="2">
    <source>
        <dbReference type="Proteomes" id="UP001163152"/>
    </source>
</evidence>
<reference evidence="1" key="1">
    <citation type="submission" date="2022-12" db="EMBL/GenBank/DDBJ databases">
        <title>Polyphasic identification of a Novel Hot-Spring Cyanobacterium Ocullathermofonsia sinensis gen nov. sp. nov. and Genomic Insights on its Adaptations to the Thermal Habitat.</title>
        <authorList>
            <person name="Daroch M."/>
            <person name="Tang J."/>
            <person name="Jiang Y."/>
        </authorList>
    </citation>
    <scope>NUCLEOTIDE SEQUENCE</scope>
    <source>
        <strain evidence="1">PKUAC-SCTA174</strain>
    </source>
</reference>
<dbReference type="InterPro" id="IPR005288">
    <property type="entry name" value="NadB"/>
</dbReference>
<accession>A0A9E9C6R8</accession>
<protein>
    <submittedName>
        <fullName evidence="1">FAD-dependent oxidoreductase</fullName>
    </submittedName>
</protein>
<dbReference type="RefSeq" id="WP_268607922.1">
    <property type="nucleotide sequence ID" value="NZ_CP113797.1"/>
</dbReference>
<dbReference type="PANTHER" id="PTHR42716:SF3">
    <property type="entry name" value="SLL1913 PROTEIN"/>
    <property type="match status" value="1"/>
</dbReference>
<dbReference type="AlphaFoldDB" id="A0A9E9C6R8"/>
<proteinExistence type="predicted"/>
<dbReference type="InterPro" id="IPR036188">
    <property type="entry name" value="FAD/NAD-bd_sf"/>
</dbReference>
<organism evidence="1 2">
    <name type="scientific">Thermocoleostomius sinensis A174</name>
    <dbReference type="NCBI Taxonomy" id="2016057"/>
    <lineage>
        <taxon>Bacteria</taxon>
        <taxon>Bacillati</taxon>
        <taxon>Cyanobacteriota</taxon>
        <taxon>Cyanophyceae</taxon>
        <taxon>Oculatellales</taxon>
        <taxon>Oculatellaceae</taxon>
        <taxon>Thermocoleostomius</taxon>
    </lineage>
</organism>
<keyword evidence="2" id="KW-1185">Reference proteome</keyword>
<dbReference type="Gene3D" id="3.50.50.60">
    <property type="entry name" value="FAD/NAD(P)-binding domain"/>
    <property type="match status" value="1"/>
</dbReference>
<name>A0A9E9C6R8_9CYAN</name>
<gene>
    <name evidence="1" type="ORF">OXH18_15060</name>
</gene>
<dbReference type="SUPFAM" id="SSF51905">
    <property type="entry name" value="FAD/NAD(P)-binding domain"/>
    <property type="match status" value="1"/>
</dbReference>
<dbReference type="Pfam" id="PF12831">
    <property type="entry name" value="FAD_oxidored"/>
    <property type="match status" value="1"/>
</dbReference>
<dbReference type="KEGG" id="tsin:OXH18_15060"/>
<dbReference type="GO" id="GO:0009435">
    <property type="term" value="P:NAD+ biosynthetic process"/>
    <property type="evidence" value="ECO:0007669"/>
    <property type="project" value="InterPro"/>
</dbReference>
<dbReference type="EMBL" id="CP113797">
    <property type="protein sequence ID" value="WAL58503.1"/>
    <property type="molecule type" value="Genomic_DNA"/>
</dbReference>
<dbReference type="PANTHER" id="PTHR42716">
    <property type="entry name" value="L-ASPARTATE OXIDASE"/>
    <property type="match status" value="1"/>
</dbReference>
<evidence type="ECO:0000313" key="1">
    <source>
        <dbReference type="EMBL" id="WAL58503.1"/>
    </source>
</evidence>
<sequence length="612" mass="67588">MNALEADVLIVGGGTGGTTAAIQAARRGATTILVSEFSWLGGMLTAAGVAAPDGNELAAFQTGLWGAFLQALQQRQPHGLDHAWVSFFTYEPQIGAAIFADWVQALPNLHWISGQVPLEVLTSGNRIVGVRFADYVVRSKLTIDATELGDVLALADVPYRWGWEWQSQWQEPSAPSGPNNLTQQYSVQAPTWVFVLQDFGSTDKAPAIVLDPAMPPELQSFGLQSFTQTWDGYGTEQFLNYGRLPSDRFMINWPQHGNDYGVKLDRLVESTAARADFLQEAHWHSQRYAQFLQAQLGRRYGLAETTFPRLATGIGGGAFALHPYYRESRRVQGLVTVCEQNILPLPNGHVAELPIDASGRAEPIALGNYANDHHYPGYEFSLTAKSVRWGGRWTGTPFTLPYRCLIPATIDGLLVGEKNISVSHIANGATRLQPVVLGIGQAAGMAAALCVERRCQPRSLPVEDLQMALLHDPVAPAAIVPLFNLPPHHPDWLQWQQYYLTHPDRYPADGLCPAAVPAPTLPLSASVQTFIGVFRQQAFQSYTILLSEPIEWSGHTFCLVTLWHDINQQLQHYRTGDHLQLQGRLNRSGNWIVVEKVSLKQSQQRSSGMDRF</sequence>